<dbReference type="Proteomes" id="UP000016498">
    <property type="component" value="Unassembled WGS sequence"/>
</dbReference>
<feature type="compositionally biased region" description="Polar residues" evidence="1">
    <location>
        <begin position="126"/>
        <end position="139"/>
    </location>
</feature>
<evidence type="ECO:0000313" key="2">
    <source>
        <dbReference type="EMBL" id="ERH21711.1"/>
    </source>
</evidence>
<dbReference type="AlphaFoldDB" id="U1QHJ7"/>
<gene>
    <name evidence="2" type="ORF">HMPREF1549_00522</name>
</gene>
<accession>U1QHJ7</accession>
<organism evidence="2 3">
    <name type="scientific">Actinomyces johnsonii F0510</name>
    <dbReference type="NCBI Taxonomy" id="1227262"/>
    <lineage>
        <taxon>Bacteria</taxon>
        <taxon>Bacillati</taxon>
        <taxon>Actinomycetota</taxon>
        <taxon>Actinomycetes</taxon>
        <taxon>Actinomycetales</taxon>
        <taxon>Actinomycetaceae</taxon>
        <taxon>Actinomyces</taxon>
    </lineage>
</organism>
<dbReference type="HOGENOM" id="CLU_1840837_0_0_11"/>
<feature type="compositionally biased region" description="Basic and acidic residues" evidence="1">
    <location>
        <begin position="1"/>
        <end position="10"/>
    </location>
</feature>
<proteinExistence type="predicted"/>
<feature type="compositionally biased region" description="Basic and acidic residues" evidence="1">
    <location>
        <begin position="63"/>
        <end position="84"/>
    </location>
</feature>
<protein>
    <submittedName>
        <fullName evidence="2">Uncharacterized protein</fullName>
    </submittedName>
</protein>
<feature type="region of interest" description="Disordered" evidence="1">
    <location>
        <begin position="1"/>
        <end position="139"/>
    </location>
</feature>
<dbReference type="EMBL" id="AWSD01000053">
    <property type="protein sequence ID" value="ERH21711.1"/>
    <property type="molecule type" value="Genomic_DNA"/>
</dbReference>
<evidence type="ECO:0000256" key="1">
    <source>
        <dbReference type="SAM" id="MobiDB-lite"/>
    </source>
</evidence>
<evidence type="ECO:0000313" key="3">
    <source>
        <dbReference type="Proteomes" id="UP000016498"/>
    </source>
</evidence>
<name>U1QHJ7_9ACTO</name>
<reference evidence="2 3" key="1">
    <citation type="submission" date="2013-06" db="EMBL/GenBank/DDBJ databases">
        <authorList>
            <person name="Weinstock G."/>
            <person name="Sodergren E."/>
            <person name="Lobos E.A."/>
            <person name="Fulton L."/>
            <person name="Fulton R."/>
            <person name="Courtney L."/>
            <person name="Fronick C."/>
            <person name="O'Laughlin M."/>
            <person name="Godfrey J."/>
            <person name="Wilson R.M."/>
            <person name="Miner T."/>
            <person name="Farmer C."/>
            <person name="Delehaunty K."/>
            <person name="Cordes M."/>
            <person name="Minx P."/>
            <person name="Tomlinson C."/>
            <person name="Chen J."/>
            <person name="Wollam A."/>
            <person name="Pepin K.H."/>
            <person name="Bhonagiri V."/>
            <person name="Zhang X."/>
            <person name="Warren W."/>
            <person name="Mitreva M."/>
            <person name="Mardis E.R."/>
            <person name="Wilson R.K."/>
        </authorList>
    </citation>
    <scope>NUCLEOTIDE SEQUENCE [LARGE SCALE GENOMIC DNA]</scope>
    <source>
        <strain evidence="2 3">F0510</strain>
    </source>
</reference>
<comment type="caution">
    <text evidence="2">The sequence shown here is derived from an EMBL/GenBank/DDBJ whole genome shotgun (WGS) entry which is preliminary data.</text>
</comment>
<dbReference type="PATRIC" id="fig|1227262.3.peg.415"/>
<sequence>MHGRLEETVLHSHPTGQGERFSKDGTRCGHRQPFVEASKYFDLSTHERLPRSSAPTVSANMLRDSHTEPEAVDRNDKDHRRTASTERYSIQSNDDDSIGQDVGSHSEAKRLSTSDFLPGAYEEPNRSNNECSVNNHERP</sequence>